<dbReference type="AlphaFoldDB" id="A0A5C6F613"/>
<accession>A0A5C6F613</accession>
<evidence type="ECO:0000313" key="2">
    <source>
        <dbReference type="EMBL" id="TWU56798.1"/>
    </source>
</evidence>
<evidence type="ECO:0000313" key="3">
    <source>
        <dbReference type="Proteomes" id="UP000318288"/>
    </source>
</evidence>
<evidence type="ECO:0000256" key="1">
    <source>
        <dbReference type="SAM" id="MobiDB-lite"/>
    </source>
</evidence>
<reference evidence="2 3" key="1">
    <citation type="submission" date="2019-02" db="EMBL/GenBank/DDBJ databases">
        <title>Deep-cultivation of Planctomycetes and their phenomic and genomic characterization uncovers novel biology.</title>
        <authorList>
            <person name="Wiegand S."/>
            <person name="Jogler M."/>
            <person name="Boedeker C."/>
            <person name="Pinto D."/>
            <person name="Vollmers J."/>
            <person name="Rivas-Marin E."/>
            <person name="Kohn T."/>
            <person name="Peeters S.H."/>
            <person name="Heuer A."/>
            <person name="Rast P."/>
            <person name="Oberbeckmann S."/>
            <person name="Bunk B."/>
            <person name="Jeske O."/>
            <person name="Meyerdierks A."/>
            <person name="Storesund J.E."/>
            <person name="Kallscheuer N."/>
            <person name="Luecker S."/>
            <person name="Lage O.M."/>
            <person name="Pohl T."/>
            <person name="Merkel B.J."/>
            <person name="Hornburger P."/>
            <person name="Mueller R.-W."/>
            <person name="Bruemmer F."/>
            <person name="Labrenz M."/>
            <person name="Spormann A.M."/>
            <person name="Op Den Camp H."/>
            <person name="Overmann J."/>
            <person name="Amann R."/>
            <person name="Jetten M.S.M."/>
            <person name="Mascher T."/>
            <person name="Medema M.H."/>
            <person name="Devos D.P."/>
            <person name="Kaster A.-K."/>
            <person name="Ovreas L."/>
            <person name="Rohde M."/>
            <person name="Galperin M.Y."/>
            <person name="Jogler C."/>
        </authorList>
    </citation>
    <scope>NUCLEOTIDE SEQUENCE [LARGE SCALE GENOMIC DNA]</scope>
    <source>
        <strain evidence="2 3">Poly51</strain>
    </source>
</reference>
<name>A0A5C6F613_9BACT</name>
<gene>
    <name evidence="2" type="ORF">Poly51_27150</name>
</gene>
<sequence>MLPNSKRNQKLGGFAMTETPNVNINEDGDDSVVSPQAVKRPTKPVSDPLPWLIRNLSEKQSMTPPSNSRDLSGKNSVRSTP</sequence>
<dbReference type="Proteomes" id="UP000318288">
    <property type="component" value="Unassembled WGS sequence"/>
</dbReference>
<keyword evidence="3" id="KW-1185">Reference proteome</keyword>
<feature type="region of interest" description="Disordered" evidence="1">
    <location>
        <begin position="1"/>
        <end position="81"/>
    </location>
</feature>
<feature type="compositionally biased region" description="Polar residues" evidence="1">
    <location>
        <begin position="58"/>
        <end position="81"/>
    </location>
</feature>
<protein>
    <submittedName>
        <fullName evidence="2">Uncharacterized protein</fullName>
    </submittedName>
</protein>
<comment type="caution">
    <text evidence="2">The sequence shown here is derived from an EMBL/GenBank/DDBJ whole genome shotgun (WGS) entry which is preliminary data.</text>
</comment>
<dbReference type="EMBL" id="SJPW01000003">
    <property type="protein sequence ID" value="TWU56798.1"/>
    <property type="molecule type" value="Genomic_DNA"/>
</dbReference>
<proteinExistence type="predicted"/>
<organism evidence="2 3">
    <name type="scientific">Rubripirellula tenax</name>
    <dbReference type="NCBI Taxonomy" id="2528015"/>
    <lineage>
        <taxon>Bacteria</taxon>
        <taxon>Pseudomonadati</taxon>
        <taxon>Planctomycetota</taxon>
        <taxon>Planctomycetia</taxon>
        <taxon>Pirellulales</taxon>
        <taxon>Pirellulaceae</taxon>
        <taxon>Rubripirellula</taxon>
    </lineage>
</organism>